<keyword evidence="1" id="KW-0812">Transmembrane</keyword>
<accession>A0A4Y9Y9T9</accession>
<gene>
    <name evidence="2" type="ORF">EVG20_g7831</name>
</gene>
<name>A0A4Y9Y9T9_9AGAM</name>
<keyword evidence="1" id="KW-1133">Transmembrane helix</keyword>
<evidence type="ECO:0000256" key="1">
    <source>
        <dbReference type="SAM" id="Phobius"/>
    </source>
</evidence>
<feature type="transmembrane region" description="Helical" evidence="1">
    <location>
        <begin position="9"/>
        <end position="28"/>
    </location>
</feature>
<evidence type="ECO:0000313" key="3">
    <source>
        <dbReference type="Proteomes" id="UP000298327"/>
    </source>
</evidence>
<comment type="caution">
    <text evidence="2">The sequence shown here is derived from an EMBL/GenBank/DDBJ whole genome shotgun (WGS) entry which is preliminary data.</text>
</comment>
<dbReference type="AlphaFoldDB" id="A0A4Y9Y9T9"/>
<keyword evidence="3" id="KW-1185">Reference proteome</keyword>
<keyword evidence="1" id="KW-0472">Membrane</keyword>
<dbReference type="EMBL" id="SEOQ01000625">
    <property type="protein sequence ID" value="TFY59336.1"/>
    <property type="molecule type" value="Genomic_DNA"/>
</dbReference>
<organism evidence="2 3">
    <name type="scientific">Dentipellis fragilis</name>
    <dbReference type="NCBI Taxonomy" id="205917"/>
    <lineage>
        <taxon>Eukaryota</taxon>
        <taxon>Fungi</taxon>
        <taxon>Dikarya</taxon>
        <taxon>Basidiomycota</taxon>
        <taxon>Agaricomycotina</taxon>
        <taxon>Agaricomycetes</taxon>
        <taxon>Russulales</taxon>
        <taxon>Hericiaceae</taxon>
        <taxon>Dentipellis</taxon>
    </lineage>
</organism>
<protein>
    <submittedName>
        <fullName evidence="2">Uncharacterized protein</fullName>
    </submittedName>
</protein>
<dbReference type="OrthoDB" id="630188at2759"/>
<sequence length="443" mass="50002">MTRLPPGRVIFIGFAVSCLLVLVFYSAASLQHGWYSQHIPGDEPFAAGSCPAEAYAAGHWSYQPRFPAGNVSLTQFENTFLFNEFEGCASSREYWWHLGADSPDHWDRYPDVTDYKWIPGEGCRGLREFDSVALVRHLVEEGGWLLLGDSISENHFFSLSCLLYPHVRATPYYAPDTGYDHGWPQNLYLSPTSPLVLTLNFPPGFSIEHTPLVTHRRVDLLLTQPELETLHAATHPELYPPLAETARPLFSEVAVWTMSPKEYLPLFAAPLPDAHYATIIVSTAGHWTTRLFSGLDGDRGGIGTVLAFFRVAVRYWATQVEEMLTTHLTAHAHAHGDRQVRRPRVIVRAYLPGHVDCHSHRKPWNDYVWPAESEWNWASIGEFNRIFQEVVSEPEFPDIDFLAIDRPGLLRPDAACEHGLPALDGRRGRHRGLDALHLAFPHA</sequence>
<dbReference type="STRING" id="205917.A0A4Y9Y9T9"/>
<reference evidence="2 3" key="1">
    <citation type="submission" date="2019-02" db="EMBL/GenBank/DDBJ databases">
        <title>Genome sequencing of the rare red list fungi Dentipellis fragilis.</title>
        <authorList>
            <person name="Buettner E."/>
            <person name="Kellner H."/>
        </authorList>
    </citation>
    <scope>NUCLEOTIDE SEQUENCE [LARGE SCALE GENOMIC DNA]</scope>
    <source>
        <strain evidence="2 3">DSM 105465</strain>
    </source>
</reference>
<proteinExistence type="predicted"/>
<dbReference type="Proteomes" id="UP000298327">
    <property type="component" value="Unassembled WGS sequence"/>
</dbReference>
<evidence type="ECO:0000313" key="2">
    <source>
        <dbReference type="EMBL" id="TFY59336.1"/>
    </source>
</evidence>